<dbReference type="SUPFAM" id="SSF56801">
    <property type="entry name" value="Acetyl-CoA synthetase-like"/>
    <property type="match status" value="1"/>
</dbReference>
<dbReference type="PANTHER" id="PTHR43767:SF1">
    <property type="entry name" value="NONRIBOSOMAL PEPTIDE SYNTHASE PES1 (EUROFUNG)-RELATED"/>
    <property type="match status" value="1"/>
</dbReference>
<dbReference type="InterPro" id="IPR050237">
    <property type="entry name" value="ATP-dep_AMP-bd_enzyme"/>
</dbReference>
<dbReference type="PROSITE" id="PS00455">
    <property type="entry name" value="AMP_BINDING"/>
    <property type="match status" value="1"/>
</dbReference>
<dbReference type="Proteomes" id="UP000019491">
    <property type="component" value="Unassembled WGS sequence"/>
</dbReference>
<evidence type="ECO:0000313" key="4">
    <source>
        <dbReference type="Proteomes" id="UP000019491"/>
    </source>
</evidence>
<sequence length="545" mass="60376">MVVWHRNKPDTVNAVLDRAVAAHGDDVFLDFSGETFTYSYIARRVAQTANLLTSLGVKHGETVVTVLDNNVDAVATFFGINRIGAICVPVNTAYRGEFLRHQVADASATVVIAEPDYADRVMEVAGGLPALSNVLYRGARIPAVTHPVDVAVSPPAWLSFDEAVAEQSAVMPASDVRPSDLSTLIYTAGTTGPSKGCMITHAYTLNMARQYLEVTTRRADEVAWTPLPLFHFNAWTCTVVTTAMLGSSASIAHRFSVSGFWPDIERTGARVATLLGPMVSLLAQASESPEMARCRGQLRVVQSSPFPRDYTTIWHERFGVELAGSNAYGLTECCLTTHLPLDQPAPAGSSGRENDDYDVRIFDDEDNEVAVGQPGEIVVRPKRPHVMFEGYWNRPEATASLTRNLWFHTGDIGRFDEDGFFYFVDRKKDYLRRRGENISSFEMETAFLSHPDISEVAVHAVHSEVTEDDVKVTAILSPGSTLTEEELCKWSIEMLPYFAVPRYIEFRTELPKNPVGRVLKYVLRDEGKTELTWDRESAGITISKR</sequence>
<dbReference type="InterPro" id="IPR042099">
    <property type="entry name" value="ANL_N_sf"/>
</dbReference>
<gene>
    <name evidence="3" type="ORF">RW1_009_00470</name>
</gene>
<accession>X0PME3</accession>
<dbReference type="OrthoDB" id="2579187at2"/>
<name>X0PME3_RHOWR</name>
<proteinExistence type="predicted"/>
<comment type="caution">
    <text evidence="3">The sequence shown here is derived from an EMBL/GenBank/DDBJ whole genome shotgun (WGS) entry which is preliminary data.</text>
</comment>
<protein>
    <submittedName>
        <fullName evidence="3">Putative acid--CoA ligase</fullName>
    </submittedName>
</protein>
<evidence type="ECO:0000259" key="1">
    <source>
        <dbReference type="Pfam" id="PF00501"/>
    </source>
</evidence>
<dbReference type="InterPro" id="IPR000873">
    <property type="entry name" value="AMP-dep_synth/lig_dom"/>
</dbReference>
<dbReference type="EMBL" id="BAWF01000009">
    <property type="protein sequence ID" value="GAF43623.1"/>
    <property type="molecule type" value="Genomic_DNA"/>
</dbReference>
<dbReference type="Pfam" id="PF00501">
    <property type="entry name" value="AMP-binding"/>
    <property type="match status" value="1"/>
</dbReference>
<keyword evidence="3" id="KW-0436">Ligase</keyword>
<feature type="domain" description="AMP-binding enzyme C-terminal" evidence="2">
    <location>
        <begin position="442"/>
        <end position="516"/>
    </location>
</feature>
<dbReference type="GO" id="GO:0016878">
    <property type="term" value="F:acid-thiol ligase activity"/>
    <property type="evidence" value="ECO:0007669"/>
    <property type="project" value="UniProtKB-ARBA"/>
</dbReference>
<dbReference type="InterPro" id="IPR025110">
    <property type="entry name" value="AMP-bd_C"/>
</dbReference>
<feature type="domain" description="AMP-dependent synthetase/ligase" evidence="1">
    <location>
        <begin position="17"/>
        <end position="392"/>
    </location>
</feature>
<reference evidence="3 4" key="1">
    <citation type="submission" date="2014-02" db="EMBL/GenBank/DDBJ databases">
        <title>Whole genome shotgun sequence of Rhodococcus wratislaviensis NBRC 100605.</title>
        <authorList>
            <person name="Hosoyama A."/>
            <person name="Tsuchikane K."/>
            <person name="Yoshida I."/>
            <person name="Ohji S."/>
            <person name="Ichikawa N."/>
            <person name="Yamazoe A."/>
            <person name="Fujita N."/>
        </authorList>
    </citation>
    <scope>NUCLEOTIDE SEQUENCE [LARGE SCALE GENOMIC DNA]</scope>
    <source>
        <strain evidence="3 4">NBRC 100605</strain>
    </source>
</reference>
<dbReference type="AlphaFoldDB" id="X0PME3"/>
<evidence type="ECO:0000259" key="2">
    <source>
        <dbReference type="Pfam" id="PF13193"/>
    </source>
</evidence>
<dbReference type="RefSeq" id="WP_037228534.1">
    <property type="nucleotide sequence ID" value="NZ_BAWF01000009.1"/>
</dbReference>
<keyword evidence="4" id="KW-1185">Reference proteome</keyword>
<dbReference type="Pfam" id="PF13193">
    <property type="entry name" value="AMP-binding_C"/>
    <property type="match status" value="1"/>
</dbReference>
<dbReference type="Gene3D" id="3.30.300.30">
    <property type="match status" value="1"/>
</dbReference>
<dbReference type="InterPro" id="IPR020845">
    <property type="entry name" value="AMP-binding_CS"/>
</dbReference>
<evidence type="ECO:0000313" key="3">
    <source>
        <dbReference type="EMBL" id="GAF43623.1"/>
    </source>
</evidence>
<organism evidence="3 4">
    <name type="scientific">Rhodococcus wratislaviensis NBRC 100605</name>
    <dbReference type="NCBI Taxonomy" id="1219028"/>
    <lineage>
        <taxon>Bacteria</taxon>
        <taxon>Bacillati</taxon>
        <taxon>Actinomycetota</taxon>
        <taxon>Actinomycetes</taxon>
        <taxon>Mycobacteriales</taxon>
        <taxon>Nocardiaceae</taxon>
        <taxon>Rhodococcus</taxon>
    </lineage>
</organism>
<dbReference type="InterPro" id="IPR045851">
    <property type="entry name" value="AMP-bd_C_sf"/>
</dbReference>
<dbReference type="PANTHER" id="PTHR43767">
    <property type="entry name" value="LONG-CHAIN-FATTY-ACID--COA LIGASE"/>
    <property type="match status" value="1"/>
</dbReference>
<dbReference type="Gene3D" id="3.40.50.12780">
    <property type="entry name" value="N-terminal domain of ligase-like"/>
    <property type="match status" value="1"/>
</dbReference>